<proteinExistence type="predicted"/>
<evidence type="ECO:0000313" key="1">
    <source>
        <dbReference type="EMBL" id="SOE09489.1"/>
    </source>
</evidence>
<organism evidence="1 2">
    <name type="scientific">Hoeflea halophila</name>
    <dbReference type="NCBI Taxonomy" id="714899"/>
    <lineage>
        <taxon>Bacteria</taxon>
        <taxon>Pseudomonadati</taxon>
        <taxon>Pseudomonadota</taxon>
        <taxon>Alphaproteobacteria</taxon>
        <taxon>Hyphomicrobiales</taxon>
        <taxon>Rhizobiaceae</taxon>
        <taxon>Hoeflea</taxon>
    </lineage>
</organism>
<evidence type="ECO:0000313" key="2">
    <source>
        <dbReference type="Proteomes" id="UP000219465"/>
    </source>
</evidence>
<dbReference type="AlphaFoldDB" id="A0A286HQF5"/>
<name>A0A286HQF5_9HYPH</name>
<dbReference type="Proteomes" id="UP000219465">
    <property type="component" value="Unassembled WGS sequence"/>
</dbReference>
<protein>
    <submittedName>
        <fullName evidence="1">Uncharacterized protein</fullName>
    </submittedName>
</protein>
<sequence length="43" mass="5034">MLYVYNSANRVQIAWNNEVPGRQPARKRRDGVLKSFFRSLTGH</sequence>
<dbReference type="EMBL" id="OCPC01000001">
    <property type="protein sequence ID" value="SOE09489.1"/>
    <property type="molecule type" value="Genomic_DNA"/>
</dbReference>
<accession>A0A286HQF5</accession>
<reference evidence="2" key="1">
    <citation type="submission" date="2017-08" db="EMBL/GenBank/DDBJ databases">
        <authorList>
            <person name="Varghese N."/>
            <person name="Submissions S."/>
        </authorList>
    </citation>
    <scope>NUCLEOTIDE SEQUENCE [LARGE SCALE GENOMIC DNA]</scope>
    <source>
        <strain evidence="2">KCTC 23107</strain>
    </source>
</reference>
<keyword evidence="2" id="KW-1185">Reference proteome</keyword>
<gene>
    <name evidence="1" type="ORF">SAMN05877838_0715</name>
</gene>